<gene>
    <name evidence="9" type="ORF">DHW61_15785</name>
</gene>
<dbReference type="AlphaFoldDB" id="A0A3D2X9P2"/>
<evidence type="ECO:0000313" key="10">
    <source>
        <dbReference type="Proteomes" id="UP000262969"/>
    </source>
</evidence>
<dbReference type="GO" id="GO:0005524">
    <property type="term" value="F:ATP binding"/>
    <property type="evidence" value="ECO:0007669"/>
    <property type="project" value="UniProtKB-KW"/>
</dbReference>
<evidence type="ECO:0000256" key="6">
    <source>
        <dbReference type="ARBA" id="ARBA00023308"/>
    </source>
</evidence>
<evidence type="ECO:0000259" key="7">
    <source>
        <dbReference type="Pfam" id="PF00370"/>
    </source>
</evidence>
<keyword evidence="5" id="KW-0067">ATP-binding</keyword>
<dbReference type="SUPFAM" id="SSF53067">
    <property type="entry name" value="Actin-like ATPase domain"/>
    <property type="match status" value="2"/>
</dbReference>
<evidence type="ECO:0000256" key="3">
    <source>
        <dbReference type="ARBA" id="ARBA00022741"/>
    </source>
</evidence>
<comment type="caution">
    <text evidence="9">The sequence shown here is derived from an EMBL/GenBank/DDBJ whole genome shotgun (WGS) entry which is preliminary data.</text>
</comment>
<dbReference type="InterPro" id="IPR043129">
    <property type="entry name" value="ATPase_NBD"/>
</dbReference>
<dbReference type="Gene3D" id="3.30.420.40">
    <property type="match status" value="2"/>
</dbReference>
<dbReference type="PIRSF" id="PIRSF000538">
    <property type="entry name" value="GlpK"/>
    <property type="match status" value="1"/>
</dbReference>
<keyword evidence="3" id="KW-0547">Nucleotide-binding</keyword>
<keyword evidence="6" id="KW-0684">Rhamnose metabolism</keyword>
<dbReference type="GO" id="GO:0019301">
    <property type="term" value="P:rhamnose catabolic process"/>
    <property type="evidence" value="ECO:0007669"/>
    <property type="project" value="InterPro"/>
</dbReference>
<accession>A0A3D2X9P2</accession>
<evidence type="ECO:0000259" key="8">
    <source>
        <dbReference type="Pfam" id="PF02782"/>
    </source>
</evidence>
<dbReference type="Pfam" id="PF02782">
    <property type="entry name" value="FGGY_C"/>
    <property type="match status" value="1"/>
</dbReference>
<feature type="domain" description="Carbohydrate kinase FGGY C-terminal" evidence="8">
    <location>
        <begin position="256"/>
        <end position="446"/>
    </location>
</feature>
<dbReference type="CDD" id="cd07771">
    <property type="entry name" value="ASKHA_NBD_FGGY_RhaB-like"/>
    <property type="match status" value="1"/>
</dbReference>
<evidence type="ECO:0000256" key="1">
    <source>
        <dbReference type="ARBA" id="ARBA00009156"/>
    </source>
</evidence>
<dbReference type="PANTHER" id="PTHR43095">
    <property type="entry name" value="SUGAR KINASE"/>
    <property type="match status" value="1"/>
</dbReference>
<dbReference type="InterPro" id="IPR018485">
    <property type="entry name" value="FGGY_C"/>
</dbReference>
<evidence type="ECO:0000313" key="9">
    <source>
        <dbReference type="EMBL" id="HCL03842.1"/>
    </source>
</evidence>
<dbReference type="EMBL" id="DPVV01000525">
    <property type="protein sequence ID" value="HCL03842.1"/>
    <property type="molecule type" value="Genomic_DNA"/>
</dbReference>
<dbReference type="InterPro" id="IPR013449">
    <property type="entry name" value="Rhamnulokinase"/>
</dbReference>
<dbReference type="InterPro" id="IPR018484">
    <property type="entry name" value="FGGY_N"/>
</dbReference>
<proteinExistence type="inferred from homology"/>
<evidence type="ECO:0000256" key="4">
    <source>
        <dbReference type="ARBA" id="ARBA00022777"/>
    </source>
</evidence>
<dbReference type="Pfam" id="PF00370">
    <property type="entry name" value="FGGY_N"/>
    <property type="match status" value="1"/>
</dbReference>
<keyword evidence="2" id="KW-0808">Transferase</keyword>
<organism evidence="9 10">
    <name type="scientific">Lachnoclostridium phytofermentans</name>
    <dbReference type="NCBI Taxonomy" id="66219"/>
    <lineage>
        <taxon>Bacteria</taxon>
        <taxon>Bacillati</taxon>
        <taxon>Bacillota</taxon>
        <taxon>Clostridia</taxon>
        <taxon>Lachnospirales</taxon>
        <taxon>Lachnospiraceae</taxon>
    </lineage>
</organism>
<protein>
    <submittedName>
        <fullName evidence="9">Rhamnulokinase</fullName>
    </submittedName>
</protein>
<dbReference type="GO" id="GO:0008993">
    <property type="term" value="F:rhamnulokinase activity"/>
    <property type="evidence" value="ECO:0007669"/>
    <property type="project" value="InterPro"/>
</dbReference>
<name>A0A3D2X9P2_9FIRM</name>
<dbReference type="InterPro" id="IPR050406">
    <property type="entry name" value="FGGY_Carb_Kinase"/>
</dbReference>
<dbReference type="Proteomes" id="UP000262969">
    <property type="component" value="Unassembled WGS sequence"/>
</dbReference>
<sequence>MENGKNVLAIDLGASSGRAILGSFDGKRIKLEELHRFLNEPVQLNQTLYWDVLRLMHDIKIGLQKAAQVDFHSVGIDTWGVDFGLLDEDGNLLENPVHYRDKRTEGMFELAFSQYDKERFYELSGNQFMEINTVFQLLSLKYSRQRLLSQAKTLLLMPDLLNYFLTGVKASEYTIASTTQMLDAREKIWSKEIIQSLGFPENILTKVIEPGTVLSPIRTEILDELMIKPASVVAVAGHDTQCAMVAVPATEEDFLFISCGTWSLFGTELAEPLISEKSKKYNMTNEGGYGGKISFLKNIIGLWLIQESRRQWEREGLTYSFSELEKEAQKATPFLAFIDPDAPEFVAPGNIPERIREYCKRTNQSIPKEIGEFVRCINESLAMKYRYVMEQIEDCTQKNYDTIYMVGGGTNSRMLCQLTANACNKKVVAGPTEATVYGNVALQLIALGEISDLTKARECIRNSEDMICYEPQEEQKWSEAYQRFLSHCKFE</sequence>
<reference evidence="9 10" key="1">
    <citation type="journal article" date="2018" name="Nat. Biotechnol.">
        <title>A standardized bacterial taxonomy based on genome phylogeny substantially revises the tree of life.</title>
        <authorList>
            <person name="Parks D.H."/>
            <person name="Chuvochina M."/>
            <person name="Waite D.W."/>
            <person name="Rinke C."/>
            <person name="Skarshewski A."/>
            <person name="Chaumeil P.A."/>
            <person name="Hugenholtz P."/>
        </authorList>
    </citation>
    <scope>NUCLEOTIDE SEQUENCE [LARGE SCALE GENOMIC DNA]</scope>
    <source>
        <strain evidence="9">UBA11728</strain>
    </source>
</reference>
<evidence type="ECO:0000256" key="5">
    <source>
        <dbReference type="ARBA" id="ARBA00022840"/>
    </source>
</evidence>
<feature type="domain" description="Carbohydrate kinase FGGY N-terminal" evidence="7">
    <location>
        <begin position="7"/>
        <end position="245"/>
    </location>
</feature>
<evidence type="ECO:0000256" key="2">
    <source>
        <dbReference type="ARBA" id="ARBA00022679"/>
    </source>
</evidence>
<dbReference type="InterPro" id="IPR000577">
    <property type="entry name" value="Carb_kinase_FGGY"/>
</dbReference>
<keyword evidence="4 9" id="KW-0418">Kinase</keyword>
<comment type="similarity">
    <text evidence="1">Belongs to the FGGY kinase family.</text>
</comment>